<reference evidence="1" key="2">
    <citation type="journal article" date="2015" name="Data Brief">
        <title>Shoot transcriptome of the giant reed, Arundo donax.</title>
        <authorList>
            <person name="Barrero R.A."/>
            <person name="Guerrero F.D."/>
            <person name="Moolhuijzen P."/>
            <person name="Goolsby J.A."/>
            <person name="Tidwell J."/>
            <person name="Bellgard S.E."/>
            <person name="Bellgard M.I."/>
        </authorList>
    </citation>
    <scope>NUCLEOTIDE SEQUENCE</scope>
    <source>
        <tissue evidence="1">Shoot tissue taken approximately 20 cm above the soil surface</tissue>
    </source>
</reference>
<sequence>MRSRPQAAQGTWKQKHAAKPLCISHHGHCPKREFTQISCR</sequence>
<dbReference type="AlphaFoldDB" id="A0A0A8YN94"/>
<accession>A0A0A8YN94</accession>
<evidence type="ECO:0000313" key="1">
    <source>
        <dbReference type="EMBL" id="JAD27133.1"/>
    </source>
</evidence>
<protein>
    <submittedName>
        <fullName evidence="1">Uncharacterized protein</fullName>
    </submittedName>
</protein>
<reference evidence="1" key="1">
    <citation type="submission" date="2014-09" db="EMBL/GenBank/DDBJ databases">
        <authorList>
            <person name="Magalhaes I.L.F."/>
            <person name="Oliveira U."/>
            <person name="Santos F.R."/>
            <person name="Vidigal T.H.D.A."/>
            <person name="Brescovit A.D."/>
            <person name="Santos A.J."/>
        </authorList>
    </citation>
    <scope>NUCLEOTIDE SEQUENCE</scope>
    <source>
        <tissue evidence="1">Shoot tissue taken approximately 20 cm above the soil surface</tissue>
    </source>
</reference>
<dbReference type="EMBL" id="GBRH01270762">
    <property type="protein sequence ID" value="JAD27133.1"/>
    <property type="molecule type" value="Transcribed_RNA"/>
</dbReference>
<name>A0A0A8YN94_ARUDO</name>
<proteinExistence type="predicted"/>
<organism evidence="1">
    <name type="scientific">Arundo donax</name>
    <name type="common">Giant reed</name>
    <name type="synonym">Donax arundinaceus</name>
    <dbReference type="NCBI Taxonomy" id="35708"/>
    <lineage>
        <taxon>Eukaryota</taxon>
        <taxon>Viridiplantae</taxon>
        <taxon>Streptophyta</taxon>
        <taxon>Embryophyta</taxon>
        <taxon>Tracheophyta</taxon>
        <taxon>Spermatophyta</taxon>
        <taxon>Magnoliopsida</taxon>
        <taxon>Liliopsida</taxon>
        <taxon>Poales</taxon>
        <taxon>Poaceae</taxon>
        <taxon>PACMAD clade</taxon>
        <taxon>Arundinoideae</taxon>
        <taxon>Arundineae</taxon>
        <taxon>Arundo</taxon>
    </lineage>
</organism>